<keyword evidence="1 4" id="KW-0547">Nucleotide-binding</keyword>
<keyword evidence="4" id="KW-0347">Helicase</keyword>
<dbReference type="Gene3D" id="3.40.50.300">
    <property type="entry name" value="P-loop containing nucleotide triphosphate hydrolases"/>
    <property type="match status" value="1"/>
</dbReference>
<reference evidence="7" key="1">
    <citation type="submission" date="2022-11" db="UniProtKB">
        <authorList>
            <consortium name="WormBaseParasite"/>
        </authorList>
    </citation>
    <scope>IDENTIFICATION</scope>
</reference>
<protein>
    <recommendedName>
        <fullName evidence="4">ATP-dependent RNA helicase</fullName>
        <ecNumber evidence="4">3.6.4.13</ecNumber>
    </recommendedName>
</protein>
<evidence type="ECO:0000256" key="2">
    <source>
        <dbReference type="ARBA" id="ARBA00022801"/>
    </source>
</evidence>
<dbReference type="AlphaFoldDB" id="A0A914Q3Y8"/>
<evidence type="ECO:0000313" key="6">
    <source>
        <dbReference type="Proteomes" id="UP000887578"/>
    </source>
</evidence>
<sequence>MARNFYKAPKCQYQGVPEGNKFDFNSEELNMAYRDTSVKLYQNDDEESLKFQHFIKPCKDQKPKTSIPFFDVQLINNLNNMDITEIRPSQIATMMVTLFEAPEEVQRTPDLLCVSSTGSGKTLAYLVPMIQKCMDKIYGLPTKAHRKPMVLIFSYTKTLVENIFQIAKKLSKGTNVKIELIAGNTKFIEDTFFDIGICSVGRFKNYFDDNHGSGNSQIDISWLKYLIIDEADAMVSDQEFRKILEKMKKQAVSYFF</sequence>
<dbReference type="PANTHER" id="PTHR24031">
    <property type="entry name" value="RNA HELICASE"/>
    <property type="match status" value="1"/>
</dbReference>
<dbReference type="GO" id="GO:0003723">
    <property type="term" value="F:RNA binding"/>
    <property type="evidence" value="ECO:0007669"/>
    <property type="project" value="UniProtKB-UniRule"/>
</dbReference>
<dbReference type="GO" id="GO:0005524">
    <property type="term" value="F:ATP binding"/>
    <property type="evidence" value="ECO:0007669"/>
    <property type="project" value="UniProtKB-UniRule"/>
</dbReference>
<dbReference type="InterPro" id="IPR027417">
    <property type="entry name" value="P-loop_NTPase"/>
</dbReference>
<evidence type="ECO:0000256" key="4">
    <source>
        <dbReference type="RuleBase" id="RU365068"/>
    </source>
</evidence>
<dbReference type="PROSITE" id="PS51192">
    <property type="entry name" value="HELICASE_ATP_BIND_1"/>
    <property type="match status" value="1"/>
</dbReference>
<keyword evidence="2 4" id="KW-0378">Hydrolase</keyword>
<dbReference type="SMART" id="SM00487">
    <property type="entry name" value="DEXDc"/>
    <property type="match status" value="1"/>
</dbReference>
<proteinExistence type="inferred from homology"/>
<dbReference type="InterPro" id="IPR014001">
    <property type="entry name" value="Helicase_ATP-bd"/>
</dbReference>
<comment type="function">
    <text evidence="4">RNA helicase.</text>
</comment>
<comment type="similarity">
    <text evidence="4">Belongs to the DEAD box helicase family.</text>
</comment>
<keyword evidence="3 4" id="KW-0067">ATP-binding</keyword>
<evidence type="ECO:0000256" key="3">
    <source>
        <dbReference type="ARBA" id="ARBA00022840"/>
    </source>
</evidence>
<feature type="domain" description="Helicase ATP-binding" evidence="5">
    <location>
        <begin position="102"/>
        <end position="256"/>
    </location>
</feature>
<dbReference type="Pfam" id="PF00270">
    <property type="entry name" value="DEAD"/>
    <property type="match status" value="1"/>
</dbReference>
<comment type="catalytic activity">
    <reaction evidence="4">
        <text>ATP + H2O = ADP + phosphate + H(+)</text>
        <dbReference type="Rhea" id="RHEA:13065"/>
        <dbReference type="ChEBI" id="CHEBI:15377"/>
        <dbReference type="ChEBI" id="CHEBI:15378"/>
        <dbReference type="ChEBI" id="CHEBI:30616"/>
        <dbReference type="ChEBI" id="CHEBI:43474"/>
        <dbReference type="ChEBI" id="CHEBI:456216"/>
        <dbReference type="EC" id="3.6.4.13"/>
    </reaction>
</comment>
<dbReference type="SUPFAM" id="SSF52540">
    <property type="entry name" value="P-loop containing nucleoside triphosphate hydrolases"/>
    <property type="match status" value="1"/>
</dbReference>
<evidence type="ECO:0000313" key="7">
    <source>
        <dbReference type="WBParaSite" id="PDA_v2.g26024.t1"/>
    </source>
</evidence>
<comment type="domain">
    <text evidence="4">The Q motif is unique to and characteristic of the DEAD box family of RNA helicases and controls ATP binding and hydrolysis.</text>
</comment>
<dbReference type="InterPro" id="IPR011545">
    <property type="entry name" value="DEAD/DEAH_box_helicase_dom"/>
</dbReference>
<name>A0A914Q3Y8_9BILA</name>
<dbReference type="Proteomes" id="UP000887578">
    <property type="component" value="Unplaced"/>
</dbReference>
<organism evidence="6 7">
    <name type="scientific">Panagrolaimus davidi</name>
    <dbReference type="NCBI Taxonomy" id="227884"/>
    <lineage>
        <taxon>Eukaryota</taxon>
        <taxon>Metazoa</taxon>
        <taxon>Ecdysozoa</taxon>
        <taxon>Nematoda</taxon>
        <taxon>Chromadorea</taxon>
        <taxon>Rhabditida</taxon>
        <taxon>Tylenchina</taxon>
        <taxon>Panagrolaimomorpha</taxon>
        <taxon>Panagrolaimoidea</taxon>
        <taxon>Panagrolaimidae</taxon>
        <taxon>Panagrolaimus</taxon>
    </lineage>
</organism>
<dbReference type="GO" id="GO:0003724">
    <property type="term" value="F:RNA helicase activity"/>
    <property type="evidence" value="ECO:0007669"/>
    <property type="project" value="UniProtKB-EC"/>
</dbReference>
<dbReference type="WBParaSite" id="PDA_v2.g26024.t1">
    <property type="protein sequence ID" value="PDA_v2.g26024.t1"/>
    <property type="gene ID" value="PDA_v2.g26024"/>
</dbReference>
<dbReference type="EC" id="3.6.4.13" evidence="4"/>
<keyword evidence="6" id="KW-1185">Reference proteome</keyword>
<evidence type="ECO:0000256" key="1">
    <source>
        <dbReference type="ARBA" id="ARBA00022741"/>
    </source>
</evidence>
<keyword evidence="4" id="KW-0694">RNA-binding</keyword>
<dbReference type="GO" id="GO:0016787">
    <property type="term" value="F:hydrolase activity"/>
    <property type="evidence" value="ECO:0007669"/>
    <property type="project" value="UniProtKB-KW"/>
</dbReference>
<evidence type="ECO:0000259" key="5">
    <source>
        <dbReference type="PROSITE" id="PS51192"/>
    </source>
</evidence>
<accession>A0A914Q3Y8</accession>